<protein>
    <submittedName>
        <fullName evidence="1">Uncharacterized protein</fullName>
    </submittedName>
</protein>
<comment type="caution">
    <text evidence="1">The sequence shown here is derived from an EMBL/GenBank/DDBJ whole genome shotgun (WGS) entry which is preliminary data.</text>
</comment>
<proteinExistence type="predicted"/>
<accession>A0AAV6MPS2</accession>
<name>A0AAV6MPS2_9ROSI</name>
<dbReference type="Proteomes" id="UP000685013">
    <property type="component" value="Chromosome 12"/>
</dbReference>
<sequence>MKTRHVSNLDTCWLKNDGCREIENTAVVEERAQDNSNSDWGGQSRKYDELWGLIAPPVGVPSAQQNPIGIFVTAKSRARASGSVCFSFSYHDSLTLKLAFWSAVV</sequence>
<feature type="non-terminal residue" evidence="1">
    <location>
        <position position="1"/>
    </location>
</feature>
<reference evidence="1 2" key="1">
    <citation type="journal article" date="2021" name="Hortic Res">
        <title>The domestication of Cucurbita argyrosperma as revealed by the genome of its wild relative.</title>
        <authorList>
            <person name="Barrera-Redondo J."/>
            <person name="Sanchez-de la Vega G."/>
            <person name="Aguirre-Liguori J.A."/>
            <person name="Castellanos-Morales G."/>
            <person name="Gutierrez-Guerrero Y.T."/>
            <person name="Aguirre-Dugua X."/>
            <person name="Aguirre-Planter E."/>
            <person name="Tenaillon M.I."/>
            <person name="Lira-Saade R."/>
            <person name="Eguiarte L.E."/>
        </authorList>
    </citation>
    <scope>NUCLEOTIDE SEQUENCE [LARGE SCALE GENOMIC DNA]</scope>
    <source>
        <strain evidence="1">JBR-2021</strain>
    </source>
</reference>
<organism evidence="1 2">
    <name type="scientific">Cucurbita argyrosperma subsp. sororia</name>
    <dbReference type="NCBI Taxonomy" id="37648"/>
    <lineage>
        <taxon>Eukaryota</taxon>
        <taxon>Viridiplantae</taxon>
        <taxon>Streptophyta</taxon>
        <taxon>Embryophyta</taxon>
        <taxon>Tracheophyta</taxon>
        <taxon>Spermatophyta</taxon>
        <taxon>Magnoliopsida</taxon>
        <taxon>eudicotyledons</taxon>
        <taxon>Gunneridae</taxon>
        <taxon>Pentapetalae</taxon>
        <taxon>rosids</taxon>
        <taxon>fabids</taxon>
        <taxon>Cucurbitales</taxon>
        <taxon>Cucurbitaceae</taxon>
        <taxon>Cucurbiteae</taxon>
        <taxon>Cucurbita</taxon>
    </lineage>
</organism>
<evidence type="ECO:0000313" key="2">
    <source>
        <dbReference type="Proteomes" id="UP000685013"/>
    </source>
</evidence>
<evidence type="ECO:0000313" key="1">
    <source>
        <dbReference type="EMBL" id="KAG6585282.1"/>
    </source>
</evidence>
<gene>
    <name evidence="1" type="ORF">SDJN03_18015</name>
</gene>
<dbReference type="AlphaFoldDB" id="A0AAV6MPS2"/>
<dbReference type="EMBL" id="JAGKQH010000012">
    <property type="protein sequence ID" value="KAG6585282.1"/>
    <property type="molecule type" value="Genomic_DNA"/>
</dbReference>
<keyword evidence="2" id="KW-1185">Reference proteome</keyword>